<dbReference type="SMART" id="SM00796">
    <property type="entry name" value="AHS1"/>
    <property type="match status" value="1"/>
</dbReference>
<evidence type="ECO:0000256" key="1">
    <source>
        <dbReference type="ARBA" id="ARBA00022741"/>
    </source>
</evidence>
<keyword evidence="3" id="KW-0067">ATP-binding</keyword>
<dbReference type="Gene3D" id="2.40.100.10">
    <property type="entry name" value="Cyclophilin-like"/>
    <property type="match status" value="1"/>
</dbReference>
<dbReference type="Proteomes" id="UP001056500">
    <property type="component" value="Chromosome"/>
</dbReference>
<dbReference type="InterPro" id="IPR003833">
    <property type="entry name" value="CT_C_D"/>
</dbReference>
<organism evidence="5 6">
    <name type="scientific">Brevibacillus ruminantium</name>
    <dbReference type="NCBI Taxonomy" id="2950604"/>
    <lineage>
        <taxon>Bacteria</taxon>
        <taxon>Bacillati</taxon>
        <taxon>Bacillota</taxon>
        <taxon>Bacilli</taxon>
        <taxon>Bacillales</taxon>
        <taxon>Paenibacillaceae</taxon>
        <taxon>Brevibacillus</taxon>
    </lineage>
</organism>
<evidence type="ECO:0000259" key="4">
    <source>
        <dbReference type="SMART" id="SM00796"/>
    </source>
</evidence>
<evidence type="ECO:0000256" key="3">
    <source>
        <dbReference type="ARBA" id="ARBA00022840"/>
    </source>
</evidence>
<evidence type="ECO:0000313" key="5">
    <source>
        <dbReference type="EMBL" id="USG68213.1"/>
    </source>
</evidence>
<keyword evidence="2 5" id="KW-0378">Hydrolase</keyword>
<dbReference type="InterPro" id="IPR029000">
    <property type="entry name" value="Cyclophilin-like_dom_sf"/>
</dbReference>
<evidence type="ECO:0000313" key="6">
    <source>
        <dbReference type="Proteomes" id="UP001056500"/>
    </source>
</evidence>
<dbReference type="Gene3D" id="3.30.1360.40">
    <property type="match status" value="1"/>
</dbReference>
<gene>
    <name evidence="5" type="primary">pxpB</name>
    <name evidence="5" type="ORF">NDK47_13405</name>
</gene>
<dbReference type="RefSeq" id="WP_251875688.1">
    <property type="nucleotide sequence ID" value="NZ_CP098755.1"/>
</dbReference>
<accession>A0ABY4WPZ2</accession>
<reference evidence="5" key="1">
    <citation type="submission" date="2022-06" db="EMBL/GenBank/DDBJ databases">
        <title>Genome sequencing of Brevibacillus sp. BB3-R1.</title>
        <authorList>
            <person name="Heo J."/>
            <person name="Lee D."/>
            <person name="Won M."/>
            <person name="Han B.-H."/>
            <person name="Hong S.-B."/>
            <person name="Kwon S.-W."/>
        </authorList>
    </citation>
    <scope>NUCLEOTIDE SEQUENCE</scope>
    <source>
        <strain evidence="5">BB3-R1</strain>
    </source>
</reference>
<name>A0ABY4WPZ2_9BACL</name>
<dbReference type="InterPro" id="IPR010016">
    <property type="entry name" value="PxpB"/>
</dbReference>
<dbReference type="PANTHER" id="PTHR34698">
    <property type="entry name" value="5-OXOPROLINASE SUBUNIT B"/>
    <property type="match status" value="1"/>
</dbReference>
<sequence length="245" mass="27488">MSDIYMEPLGEQAIIIRFGTVIDQNTHEKVRKFAAWMDRFPIPGMVEYIPAYTTVTVFYDPLAVMDGKRLDPHTQDQMLSPYERVKRMLHEALEQSSDIRPAAGNIVEIPVLYGGEMGPDLAEVAAYHQISEEEVIRIHSQGEYQVFMIGFAPGFPYIGGMSEKIATPRKKSPRLRIPSGSVGIAGTQTGIYPLETPGGWQIIGRSPVSLFRPNHNPPSLLQAGDYVRFIPISREAYEAYKEEES</sequence>
<dbReference type="GO" id="GO:0017168">
    <property type="term" value="F:5-oxoprolinase (ATP-hydrolyzing) activity"/>
    <property type="evidence" value="ECO:0007669"/>
    <property type="project" value="UniProtKB-EC"/>
</dbReference>
<dbReference type="SUPFAM" id="SSF160467">
    <property type="entry name" value="PH0987 N-terminal domain-like"/>
    <property type="match status" value="1"/>
</dbReference>
<proteinExistence type="predicted"/>
<keyword evidence="1" id="KW-0547">Nucleotide-binding</keyword>
<dbReference type="Pfam" id="PF02682">
    <property type="entry name" value="CT_C_D"/>
    <property type="match status" value="1"/>
</dbReference>
<dbReference type="EMBL" id="CP098755">
    <property type="protein sequence ID" value="USG68213.1"/>
    <property type="molecule type" value="Genomic_DNA"/>
</dbReference>
<keyword evidence="6" id="KW-1185">Reference proteome</keyword>
<dbReference type="PANTHER" id="PTHR34698:SF2">
    <property type="entry name" value="5-OXOPROLINASE SUBUNIT B"/>
    <property type="match status" value="1"/>
</dbReference>
<feature type="domain" description="Carboxyltransferase" evidence="4">
    <location>
        <begin position="4"/>
        <end position="221"/>
    </location>
</feature>
<dbReference type="NCBIfam" id="TIGR00370">
    <property type="entry name" value="5-oxoprolinase subunit PxpB"/>
    <property type="match status" value="1"/>
</dbReference>
<dbReference type="SUPFAM" id="SSF50891">
    <property type="entry name" value="Cyclophilin-like"/>
    <property type="match status" value="1"/>
</dbReference>
<protein>
    <submittedName>
        <fullName evidence="5">5-oxoprolinase subunit PxpB</fullName>
        <ecNumber evidence="5">3.5.2.9</ecNumber>
    </submittedName>
</protein>
<dbReference type="EC" id="3.5.2.9" evidence="5"/>
<evidence type="ECO:0000256" key="2">
    <source>
        <dbReference type="ARBA" id="ARBA00022801"/>
    </source>
</evidence>